<feature type="transmembrane region" description="Helical" evidence="7">
    <location>
        <begin position="302"/>
        <end position="322"/>
    </location>
</feature>
<gene>
    <name evidence="8" type="ORF">H9906_08925</name>
</gene>
<evidence type="ECO:0000256" key="2">
    <source>
        <dbReference type="ARBA" id="ARBA00022448"/>
    </source>
</evidence>
<sequence length="325" mass="34130">MSVVLTALFPVFALIAIGWLLGRTGVLNASASHSLTRFVALVCLPALLFDISRRHPWQDIVHVGVLMSFGVPMLLCFGLGFWWRCRQSASRSAAALAGMNASYANTGFMGIPLLSLLIGEEALAPAVTTTLLTATVLFSLTILILNSTHTTSSTQAKRPFRALLRLGANPLVFAPLAGVISSAWAIPLPEALQTVITLLAAPATPTALIAIGLFLATLPAAAPSASAHPSAQQAQPLLRQGSGFLGLKLLLQPLLTGLLAYYVVGLTPVWAFAVTVLSATPLGTGPFMLASLYQQDLRESSALILWSTVLSALTLAALVQVLPMT</sequence>
<feature type="transmembrane region" description="Helical" evidence="7">
    <location>
        <begin position="166"/>
        <end position="186"/>
    </location>
</feature>
<feature type="transmembrane region" description="Helical" evidence="7">
    <location>
        <begin position="243"/>
        <end position="264"/>
    </location>
</feature>
<dbReference type="PANTHER" id="PTHR36838:SF3">
    <property type="entry name" value="TRANSPORTER AUXIN EFFLUX CARRIER EC FAMILY"/>
    <property type="match status" value="1"/>
</dbReference>
<reference evidence="8" key="1">
    <citation type="journal article" date="2021" name="PeerJ">
        <title>Extensive microbial diversity within the chicken gut microbiome revealed by metagenomics and culture.</title>
        <authorList>
            <person name="Gilroy R."/>
            <person name="Ravi A."/>
            <person name="Getino M."/>
            <person name="Pursley I."/>
            <person name="Horton D.L."/>
            <person name="Alikhan N.F."/>
            <person name="Baker D."/>
            <person name="Gharbi K."/>
            <person name="Hall N."/>
            <person name="Watson M."/>
            <person name="Adriaenssens E.M."/>
            <person name="Foster-Nyarko E."/>
            <person name="Jarju S."/>
            <person name="Secka A."/>
            <person name="Antonio M."/>
            <person name="Oren A."/>
            <person name="Chaudhuri R.R."/>
            <person name="La Ragione R."/>
            <person name="Hildebrand F."/>
            <person name="Pallen M.J."/>
        </authorList>
    </citation>
    <scope>NUCLEOTIDE SEQUENCE</scope>
    <source>
        <strain evidence="8">9264</strain>
    </source>
</reference>
<evidence type="ECO:0000256" key="7">
    <source>
        <dbReference type="SAM" id="Phobius"/>
    </source>
</evidence>
<dbReference type="GO" id="GO:0016020">
    <property type="term" value="C:membrane"/>
    <property type="evidence" value="ECO:0007669"/>
    <property type="project" value="UniProtKB-SubCell"/>
</dbReference>
<evidence type="ECO:0000313" key="9">
    <source>
        <dbReference type="Proteomes" id="UP000823889"/>
    </source>
</evidence>
<accession>A0A9D2U9R5</accession>
<keyword evidence="6 7" id="KW-0472">Membrane</keyword>
<protein>
    <submittedName>
        <fullName evidence="8">AEC family transporter</fullName>
    </submittedName>
</protein>
<dbReference type="PANTHER" id="PTHR36838">
    <property type="entry name" value="AUXIN EFFLUX CARRIER FAMILY PROTEIN"/>
    <property type="match status" value="1"/>
</dbReference>
<keyword evidence="2" id="KW-0813">Transport</keyword>
<proteinExistence type="predicted"/>
<feature type="transmembrane region" description="Helical" evidence="7">
    <location>
        <begin position="34"/>
        <end position="51"/>
    </location>
</feature>
<feature type="transmembrane region" description="Helical" evidence="7">
    <location>
        <begin position="270"/>
        <end position="290"/>
    </location>
</feature>
<evidence type="ECO:0000256" key="6">
    <source>
        <dbReference type="ARBA" id="ARBA00023136"/>
    </source>
</evidence>
<reference evidence="8" key="2">
    <citation type="submission" date="2021-04" db="EMBL/GenBank/DDBJ databases">
        <authorList>
            <person name="Gilroy R."/>
        </authorList>
    </citation>
    <scope>NUCLEOTIDE SEQUENCE</scope>
    <source>
        <strain evidence="8">9264</strain>
    </source>
</reference>
<evidence type="ECO:0000256" key="3">
    <source>
        <dbReference type="ARBA" id="ARBA00022475"/>
    </source>
</evidence>
<dbReference type="Pfam" id="PF03547">
    <property type="entry name" value="Mem_trans"/>
    <property type="match status" value="1"/>
</dbReference>
<name>A0A9D2U9R5_9BURK</name>
<evidence type="ECO:0000256" key="4">
    <source>
        <dbReference type="ARBA" id="ARBA00022692"/>
    </source>
</evidence>
<comment type="subcellular location">
    <subcellularLocation>
        <location evidence="1">Membrane</location>
        <topology evidence="1">Multi-pass membrane protein</topology>
    </subcellularLocation>
</comment>
<evidence type="ECO:0000256" key="1">
    <source>
        <dbReference type="ARBA" id="ARBA00004141"/>
    </source>
</evidence>
<dbReference type="EMBL" id="DWUQ01000185">
    <property type="protein sequence ID" value="HJD45129.1"/>
    <property type="molecule type" value="Genomic_DNA"/>
</dbReference>
<dbReference type="Proteomes" id="UP000823889">
    <property type="component" value="Unassembled WGS sequence"/>
</dbReference>
<keyword evidence="3" id="KW-1003">Cell membrane</keyword>
<evidence type="ECO:0000256" key="5">
    <source>
        <dbReference type="ARBA" id="ARBA00022989"/>
    </source>
</evidence>
<feature type="transmembrane region" description="Helical" evidence="7">
    <location>
        <begin position="63"/>
        <end position="83"/>
    </location>
</feature>
<organism evidence="8 9">
    <name type="scientific">Candidatus Paenalcaligenes intestinipullorum</name>
    <dbReference type="NCBI Taxonomy" id="2838718"/>
    <lineage>
        <taxon>Bacteria</taxon>
        <taxon>Pseudomonadati</taxon>
        <taxon>Pseudomonadota</taxon>
        <taxon>Betaproteobacteria</taxon>
        <taxon>Burkholderiales</taxon>
        <taxon>Alcaligenaceae</taxon>
        <taxon>Paenalcaligenes</taxon>
    </lineage>
</organism>
<keyword evidence="4 7" id="KW-0812">Transmembrane</keyword>
<dbReference type="GO" id="GO:0055085">
    <property type="term" value="P:transmembrane transport"/>
    <property type="evidence" value="ECO:0007669"/>
    <property type="project" value="InterPro"/>
</dbReference>
<evidence type="ECO:0000313" key="8">
    <source>
        <dbReference type="EMBL" id="HJD45129.1"/>
    </source>
</evidence>
<feature type="transmembrane region" description="Helical" evidence="7">
    <location>
        <begin position="122"/>
        <end position="145"/>
    </location>
</feature>
<keyword evidence="5 7" id="KW-1133">Transmembrane helix</keyword>
<feature type="transmembrane region" description="Helical" evidence="7">
    <location>
        <begin position="198"/>
        <end position="222"/>
    </location>
</feature>
<comment type="caution">
    <text evidence="8">The sequence shown here is derived from an EMBL/GenBank/DDBJ whole genome shotgun (WGS) entry which is preliminary data.</text>
</comment>
<dbReference type="AlphaFoldDB" id="A0A9D2U9R5"/>
<dbReference type="InterPro" id="IPR004776">
    <property type="entry name" value="Mem_transp_PIN-like"/>
</dbReference>